<sequence>MIFTDYQINSGDVQSYTGLDLPHIQWSCSERENVLQVKGIAKRKREVHPDVTMLDDLSPTIAGNRSTLFEPSHYYITLYDEAAGKYVNQSNATQAFQSFILPWWRQGLWSVFFAGMVVVSTVGNLVVIWIVLANKRMRSVTNYFLVNLSVADAMVSTLNVTFNFTYMLNSDWPFGHFYCKFCQFIAVLSISASVFTLLAISIDRYVAIMSPLRPRLGKRATLGITAAIWAWSSIISSPNLIYFTTGVDEQPDGNIRRVCYSVWPDGITTMSRIEYVYNVAFMVLTYFLPIISMSYTYSRVGIELWGSQSIGECTQRQLDNVKSKRRVVKMMIVVVVIFAVCWLPFHVYFVVTSYYPEVVNYPHIQEIYLGIYWLAMSNSMYNPIIYCWMNSKFRRGFKQFFWCCGYLGSGGLTRHRGFGTDRLDRSISPSRKNGTSLFKTTKFIKNPPGSPHLLHANKIHKHHPNFDA</sequence>
<gene>
    <name evidence="1" type="ORF">K1T71_005746</name>
</gene>
<evidence type="ECO:0000313" key="1">
    <source>
        <dbReference type="EMBL" id="KAJ0178971.1"/>
    </source>
</evidence>
<reference evidence="1 2" key="1">
    <citation type="journal article" date="2021" name="Front. Genet.">
        <title>Chromosome-Level Genome Assembly Reveals Significant Gene Expansion in the Toll and IMD Signaling Pathways of Dendrolimus kikuchii.</title>
        <authorList>
            <person name="Zhou J."/>
            <person name="Wu P."/>
            <person name="Xiong Z."/>
            <person name="Liu N."/>
            <person name="Zhao N."/>
            <person name="Ji M."/>
            <person name="Qiu Y."/>
            <person name="Yang B."/>
        </authorList>
    </citation>
    <scope>NUCLEOTIDE SEQUENCE [LARGE SCALE GENOMIC DNA]</scope>
    <source>
        <strain evidence="1">Ann1</strain>
    </source>
</reference>
<proteinExistence type="predicted"/>
<accession>A0ACC1D581</accession>
<organism evidence="1 2">
    <name type="scientific">Dendrolimus kikuchii</name>
    <dbReference type="NCBI Taxonomy" id="765133"/>
    <lineage>
        <taxon>Eukaryota</taxon>
        <taxon>Metazoa</taxon>
        <taxon>Ecdysozoa</taxon>
        <taxon>Arthropoda</taxon>
        <taxon>Hexapoda</taxon>
        <taxon>Insecta</taxon>
        <taxon>Pterygota</taxon>
        <taxon>Neoptera</taxon>
        <taxon>Endopterygota</taxon>
        <taxon>Lepidoptera</taxon>
        <taxon>Glossata</taxon>
        <taxon>Ditrysia</taxon>
        <taxon>Bombycoidea</taxon>
        <taxon>Lasiocampidae</taxon>
        <taxon>Dendrolimus</taxon>
    </lineage>
</organism>
<evidence type="ECO:0000313" key="2">
    <source>
        <dbReference type="Proteomes" id="UP000824533"/>
    </source>
</evidence>
<keyword evidence="2" id="KW-1185">Reference proteome</keyword>
<dbReference type="EMBL" id="CM034395">
    <property type="protein sequence ID" value="KAJ0178971.1"/>
    <property type="molecule type" value="Genomic_DNA"/>
</dbReference>
<name>A0ACC1D581_9NEOP</name>
<protein>
    <submittedName>
        <fullName evidence="1">Uncharacterized protein</fullName>
    </submittedName>
</protein>
<dbReference type="Proteomes" id="UP000824533">
    <property type="component" value="Linkage Group LG09"/>
</dbReference>
<comment type="caution">
    <text evidence="1">The sequence shown here is derived from an EMBL/GenBank/DDBJ whole genome shotgun (WGS) entry which is preliminary data.</text>
</comment>